<comment type="caution">
    <text evidence="2">The sequence shown here is derived from an EMBL/GenBank/DDBJ whole genome shotgun (WGS) entry which is preliminary data.</text>
</comment>
<dbReference type="AlphaFoldDB" id="A0A0F9ADL0"/>
<feature type="compositionally biased region" description="Acidic residues" evidence="1">
    <location>
        <begin position="31"/>
        <end position="47"/>
    </location>
</feature>
<proteinExistence type="predicted"/>
<accession>A0A0F9ADL0</accession>
<sequence>MAELEGVGTYQQHGNLVRRRRKSDPSLRPDEPDDRFNEDDYGEDSVP</sequence>
<feature type="region of interest" description="Disordered" evidence="1">
    <location>
        <begin position="1"/>
        <end position="47"/>
    </location>
</feature>
<reference evidence="2" key="1">
    <citation type="journal article" date="2015" name="Nature">
        <title>Complex archaea that bridge the gap between prokaryotes and eukaryotes.</title>
        <authorList>
            <person name="Spang A."/>
            <person name="Saw J.H."/>
            <person name="Jorgensen S.L."/>
            <person name="Zaremba-Niedzwiedzka K."/>
            <person name="Martijn J."/>
            <person name="Lind A.E."/>
            <person name="van Eijk R."/>
            <person name="Schleper C."/>
            <person name="Guy L."/>
            <person name="Ettema T.J."/>
        </authorList>
    </citation>
    <scope>NUCLEOTIDE SEQUENCE</scope>
</reference>
<protein>
    <submittedName>
        <fullName evidence="2">Uncharacterized protein</fullName>
    </submittedName>
</protein>
<organism evidence="2">
    <name type="scientific">marine sediment metagenome</name>
    <dbReference type="NCBI Taxonomy" id="412755"/>
    <lineage>
        <taxon>unclassified sequences</taxon>
        <taxon>metagenomes</taxon>
        <taxon>ecological metagenomes</taxon>
    </lineage>
</organism>
<evidence type="ECO:0000313" key="2">
    <source>
        <dbReference type="EMBL" id="KKL07490.1"/>
    </source>
</evidence>
<gene>
    <name evidence="2" type="ORF">LCGC14_2585460</name>
</gene>
<name>A0A0F9ADL0_9ZZZZ</name>
<evidence type="ECO:0000256" key="1">
    <source>
        <dbReference type="SAM" id="MobiDB-lite"/>
    </source>
</evidence>
<dbReference type="EMBL" id="LAZR01043271">
    <property type="protein sequence ID" value="KKL07490.1"/>
    <property type="molecule type" value="Genomic_DNA"/>
</dbReference>